<evidence type="ECO:0000259" key="9">
    <source>
        <dbReference type="Pfam" id="PF00884"/>
    </source>
</evidence>
<dbReference type="InterPro" id="IPR000917">
    <property type="entry name" value="Sulfatase_N"/>
</dbReference>
<dbReference type="AlphaFoldDB" id="A0A975IHZ3"/>
<comment type="subcellular location">
    <subcellularLocation>
        <location evidence="1">Cell inner membrane</location>
        <topology evidence="1">Multi-pass membrane protein</topology>
    </subcellularLocation>
</comment>
<keyword evidence="7 8" id="KW-0472">Membrane</keyword>
<dbReference type="Pfam" id="PF00884">
    <property type="entry name" value="Sulfatase"/>
    <property type="match status" value="1"/>
</dbReference>
<dbReference type="RefSeq" id="WP_210219653.1">
    <property type="nucleotide sequence ID" value="NZ_CP072793.1"/>
</dbReference>
<dbReference type="InterPro" id="IPR058130">
    <property type="entry name" value="PEA_transf_C"/>
</dbReference>
<dbReference type="GO" id="GO:0005886">
    <property type="term" value="C:plasma membrane"/>
    <property type="evidence" value="ECO:0007669"/>
    <property type="project" value="UniProtKB-SubCell"/>
</dbReference>
<dbReference type="InterPro" id="IPR012549">
    <property type="entry name" value="EptA-like_N"/>
</dbReference>
<feature type="domain" description="Phosphoethanolamine transferase N-terminal" evidence="10">
    <location>
        <begin position="56"/>
        <end position="207"/>
    </location>
</feature>
<feature type="transmembrane region" description="Helical" evidence="8">
    <location>
        <begin position="44"/>
        <end position="66"/>
    </location>
</feature>
<accession>A0A975IHZ3</accession>
<dbReference type="Pfam" id="PF08019">
    <property type="entry name" value="EptA_B_N"/>
    <property type="match status" value="1"/>
</dbReference>
<dbReference type="PANTHER" id="PTHR30443:SF0">
    <property type="entry name" value="PHOSPHOETHANOLAMINE TRANSFERASE EPTA"/>
    <property type="match status" value="1"/>
</dbReference>
<keyword evidence="12" id="KW-1185">Reference proteome</keyword>
<evidence type="ECO:0000259" key="10">
    <source>
        <dbReference type="Pfam" id="PF08019"/>
    </source>
</evidence>
<feature type="transmembrane region" description="Helical" evidence="8">
    <location>
        <begin position="154"/>
        <end position="174"/>
    </location>
</feature>
<evidence type="ECO:0000256" key="7">
    <source>
        <dbReference type="ARBA" id="ARBA00023136"/>
    </source>
</evidence>
<evidence type="ECO:0000256" key="3">
    <source>
        <dbReference type="ARBA" id="ARBA00022519"/>
    </source>
</evidence>
<feature type="transmembrane region" description="Helical" evidence="8">
    <location>
        <begin position="73"/>
        <end position="96"/>
    </location>
</feature>
<dbReference type="PANTHER" id="PTHR30443">
    <property type="entry name" value="INNER MEMBRANE PROTEIN"/>
    <property type="match status" value="1"/>
</dbReference>
<proteinExistence type="predicted"/>
<dbReference type="GO" id="GO:0016776">
    <property type="term" value="F:phosphotransferase activity, phosphate group as acceptor"/>
    <property type="evidence" value="ECO:0007669"/>
    <property type="project" value="TreeGrafter"/>
</dbReference>
<evidence type="ECO:0000256" key="4">
    <source>
        <dbReference type="ARBA" id="ARBA00022679"/>
    </source>
</evidence>
<evidence type="ECO:0000256" key="2">
    <source>
        <dbReference type="ARBA" id="ARBA00022475"/>
    </source>
</evidence>
<organism evidence="11 12">
    <name type="scientific">Thiothrix unzii</name>
    <dbReference type="NCBI Taxonomy" id="111769"/>
    <lineage>
        <taxon>Bacteria</taxon>
        <taxon>Pseudomonadati</taxon>
        <taxon>Pseudomonadota</taxon>
        <taxon>Gammaproteobacteria</taxon>
        <taxon>Thiotrichales</taxon>
        <taxon>Thiotrichaceae</taxon>
        <taxon>Thiothrix</taxon>
    </lineage>
</organism>
<gene>
    <name evidence="11" type="ORF">J9260_03390</name>
</gene>
<keyword evidence="3" id="KW-0997">Cell inner membrane</keyword>
<keyword evidence="4 11" id="KW-0808">Transferase</keyword>
<evidence type="ECO:0000256" key="5">
    <source>
        <dbReference type="ARBA" id="ARBA00022692"/>
    </source>
</evidence>
<name>A0A975IHZ3_9GAMM</name>
<evidence type="ECO:0000256" key="1">
    <source>
        <dbReference type="ARBA" id="ARBA00004429"/>
    </source>
</evidence>
<keyword evidence="2" id="KW-1003">Cell membrane</keyword>
<evidence type="ECO:0000256" key="6">
    <source>
        <dbReference type="ARBA" id="ARBA00022989"/>
    </source>
</evidence>
<dbReference type="InterPro" id="IPR040423">
    <property type="entry name" value="PEA_transferase"/>
</dbReference>
<dbReference type="Proteomes" id="UP000672009">
    <property type="component" value="Chromosome"/>
</dbReference>
<protein>
    <submittedName>
        <fullName evidence="11">Phosphoethanolamine--lipid A transferase</fullName>
    </submittedName>
</protein>
<evidence type="ECO:0000256" key="8">
    <source>
        <dbReference type="SAM" id="Phobius"/>
    </source>
</evidence>
<feature type="transmembrane region" description="Helical" evidence="8">
    <location>
        <begin position="124"/>
        <end position="142"/>
    </location>
</feature>
<dbReference type="NCBIfam" id="NF028537">
    <property type="entry name" value="P_eth_NH2_trans"/>
    <property type="match status" value="1"/>
</dbReference>
<sequence length="538" mass="60789">MLFRFPWPPAFLATLVTMFLTAAYNHSLFSKLNERLAVFSWDGAGFVTTLFALMLMLLSVPVLLFVPRFLLKAVLIALVMLSAGLNYFTQNLGIVFDMDMVRNLVETVRDQNQQEARELLSLPLILHLVLWGVLPSIIIALIPLQAAQKWWKSLGIRLIYTLILISIAVSLFVVNNKYATFFARENGDLKAYITPLFALNSTYRYFNTFYAQQEQPFTILGNDAHQQKPTPRRTIGIMVVGETARADHFSLNGYDQPTNPLLSKENLISFQAVSSCGTSTAYSVPCMFSFLGQKDYSPETADKQSNSLDVLQKAGVKVVWIDNNSSCKGVCTRIENRNLLQQVNHSDDLYSDNGYYDEAMLNNLEHYLAGNQDVLIVLHTLGSHGPTYHKRYPAAFAQFQPYCKQDTPHTCPQAEVINAYDNTILYTDYVLSKTIQWLKTQSPQADTFLLYASDHGESLGENGIYLHGLPYFLAPEAQTHIPMLLWLSESYQQQYPQAWSTLQAKINAPLSHDNLSHSLLGLYAVQSQVYQSNLDLLR</sequence>
<reference evidence="11" key="1">
    <citation type="submission" date="2021-04" db="EMBL/GenBank/DDBJ databases">
        <title>Genomics, taxonomy and metabolism of representatives of sulfur bacteria of the genus Thiothrix: Thiothrix fructosivorans QT, Thiothrix unzii A1T and three new species, Thiothrix subterranea sp. nov., Thiothrix litoralis sp. nov. and 'Candidatus Thiothrix anitrata' sp. nov.</title>
        <authorList>
            <person name="Ravin N.V."/>
            <person name="Smolyakov D."/>
            <person name="Rudenko T.S."/>
            <person name="Mardanov A.V."/>
            <person name="Beletsky A.V."/>
            <person name="Markov N.D."/>
            <person name="Fomenkov A.I."/>
            <person name="Roberts R.J."/>
            <person name="Karnachuk O.V."/>
            <person name="Novikov A."/>
            <person name="Grabovich M.Y."/>
        </authorList>
    </citation>
    <scope>NUCLEOTIDE SEQUENCE</scope>
    <source>
        <strain evidence="11">A1</strain>
    </source>
</reference>
<dbReference type="Gene3D" id="3.40.720.10">
    <property type="entry name" value="Alkaline Phosphatase, subunit A"/>
    <property type="match status" value="1"/>
</dbReference>
<dbReference type="EMBL" id="CP072793">
    <property type="protein sequence ID" value="QTR54153.1"/>
    <property type="molecule type" value="Genomic_DNA"/>
</dbReference>
<dbReference type="InterPro" id="IPR017850">
    <property type="entry name" value="Alkaline_phosphatase_core_sf"/>
</dbReference>
<dbReference type="GO" id="GO:0009244">
    <property type="term" value="P:lipopolysaccharide core region biosynthetic process"/>
    <property type="evidence" value="ECO:0007669"/>
    <property type="project" value="TreeGrafter"/>
</dbReference>
<evidence type="ECO:0000313" key="11">
    <source>
        <dbReference type="EMBL" id="QTR54153.1"/>
    </source>
</evidence>
<keyword evidence="6 8" id="KW-1133">Transmembrane helix</keyword>
<keyword evidence="5 8" id="KW-0812">Transmembrane</keyword>
<dbReference type="KEGG" id="tun:J9260_03390"/>
<feature type="domain" description="Sulfatase N-terminal" evidence="9">
    <location>
        <begin position="237"/>
        <end position="522"/>
    </location>
</feature>
<dbReference type="SUPFAM" id="SSF53649">
    <property type="entry name" value="Alkaline phosphatase-like"/>
    <property type="match status" value="1"/>
</dbReference>
<evidence type="ECO:0000313" key="12">
    <source>
        <dbReference type="Proteomes" id="UP000672009"/>
    </source>
</evidence>
<dbReference type="CDD" id="cd16017">
    <property type="entry name" value="LptA"/>
    <property type="match status" value="1"/>
</dbReference>